<keyword evidence="2" id="KW-1185">Reference proteome</keyword>
<name>A0ABX1GL13_9FLAO</name>
<sequence length="190" mass="21280">MHRKRFLQQSLLAMGGTLVVPSLILQSCKVEPRVWSSLTDKDIGLLNEIAETILPKTANLPGSIDLNLGDYIIDTVNACFMEEDKDVFLTGLTTFEERCIAENGKPFERLSVAEKKNLLMDIQDEAISFAETQIDVPEPKTHYFSLMKNLVVSGYFTSETVMVEAFDYSPIPGRYSGCVPWTESSKPYKG</sequence>
<dbReference type="PROSITE" id="PS51257">
    <property type="entry name" value="PROKAR_LIPOPROTEIN"/>
    <property type="match status" value="1"/>
</dbReference>
<dbReference type="Pfam" id="PF13618">
    <property type="entry name" value="Gluconate_2-dh3"/>
    <property type="match status" value="1"/>
</dbReference>
<organism evidence="1 2">
    <name type="scientific">Croceivirga thetidis</name>
    <dbReference type="NCBI Taxonomy" id="2721623"/>
    <lineage>
        <taxon>Bacteria</taxon>
        <taxon>Pseudomonadati</taxon>
        <taxon>Bacteroidota</taxon>
        <taxon>Flavobacteriia</taxon>
        <taxon>Flavobacteriales</taxon>
        <taxon>Flavobacteriaceae</taxon>
        <taxon>Croceivirga</taxon>
    </lineage>
</organism>
<evidence type="ECO:0000313" key="2">
    <source>
        <dbReference type="Proteomes" id="UP000718451"/>
    </source>
</evidence>
<gene>
    <name evidence="1" type="ORF">HCU67_01425</name>
</gene>
<comment type="caution">
    <text evidence="1">The sequence shown here is derived from an EMBL/GenBank/DDBJ whole genome shotgun (WGS) entry which is preliminary data.</text>
</comment>
<accession>A0ABX1GL13</accession>
<dbReference type="Proteomes" id="UP000718451">
    <property type="component" value="Unassembled WGS sequence"/>
</dbReference>
<dbReference type="InterPro" id="IPR027056">
    <property type="entry name" value="Gluconate_2DH_su3"/>
</dbReference>
<protein>
    <submittedName>
        <fullName evidence="1">Gluconate 2-dehydrogenase subunit 3 family protein</fullName>
    </submittedName>
</protein>
<dbReference type="RefSeq" id="WP_168550826.1">
    <property type="nucleotide sequence ID" value="NZ_JAAWWL010000001.1"/>
</dbReference>
<evidence type="ECO:0000313" key="1">
    <source>
        <dbReference type="EMBL" id="NKI30587.1"/>
    </source>
</evidence>
<dbReference type="EMBL" id="JAAWWL010000001">
    <property type="protein sequence ID" value="NKI30587.1"/>
    <property type="molecule type" value="Genomic_DNA"/>
</dbReference>
<proteinExistence type="predicted"/>
<reference evidence="1 2" key="1">
    <citation type="submission" date="2020-04" db="EMBL/GenBank/DDBJ databases">
        <authorList>
            <person name="Yoon J."/>
        </authorList>
    </citation>
    <scope>NUCLEOTIDE SEQUENCE [LARGE SCALE GENOMIC DNA]</scope>
    <source>
        <strain evidence="1 2">DJ-13</strain>
    </source>
</reference>